<dbReference type="Proteomes" id="UP001592528">
    <property type="component" value="Unassembled WGS sequence"/>
</dbReference>
<name>A0ABV6ULU3_9ACTN</name>
<dbReference type="RefSeq" id="WP_157623591.1">
    <property type="nucleotide sequence ID" value="NZ_JBHEZZ010000006.1"/>
</dbReference>
<comment type="caution">
    <text evidence="2">The sequence shown here is derived from an EMBL/GenBank/DDBJ whole genome shotgun (WGS) entry which is preliminary data.</text>
</comment>
<feature type="region of interest" description="Disordered" evidence="1">
    <location>
        <begin position="36"/>
        <end position="65"/>
    </location>
</feature>
<proteinExistence type="predicted"/>
<reference evidence="2 3" key="1">
    <citation type="submission" date="2024-09" db="EMBL/GenBank/DDBJ databases">
        <authorList>
            <person name="Lee S.D."/>
        </authorList>
    </citation>
    <scope>NUCLEOTIDE SEQUENCE [LARGE SCALE GENOMIC DNA]</scope>
    <source>
        <strain evidence="2 3">N1-5</strain>
    </source>
</reference>
<evidence type="ECO:0000313" key="2">
    <source>
        <dbReference type="EMBL" id="MFC1402427.1"/>
    </source>
</evidence>
<dbReference type="EMBL" id="JBHEZZ010000006">
    <property type="protein sequence ID" value="MFC1402427.1"/>
    <property type="molecule type" value="Genomic_DNA"/>
</dbReference>
<accession>A0ABV6ULU3</accession>
<evidence type="ECO:0000256" key="1">
    <source>
        <dbReference type="SAM" id="MobiDB-lite"/>
    </source>
</evidence>
<keyword evidence="3" id="KW-1185">Reference proteome</keyword>
<feature type="compositionally biased region" description="Low complexity" evidence="1">
    <location>
        <begin position="36"/>
        <end position="52"/>
    </location>
</feature>
<protein>
    <submittedName>
        <fullName evidence="2">Uncharacterized protein</fullName>
    </submittedName>
</protein>
<gene>
    <name evidence="2" type="ORF">ACEZDJ_14140</name>
</gene>
<evidence type="ECO:0000313" key="3">
    <source>
        <dbReference type="Proteomes" id="UP001592528"/>
    </source>
</evidence>
<organism evidence="2 3">
    <name type="scientific">Streptacidiphilus cavernicola</name>
    <dbReference type="NCBI Taxonomy" id="3342716"/>
    <lineage>
        <taxon>Bacteria</taxon>
        <taxon>Bacillati</taxon>
        <taxon>Actinomycetota</taxon>
        <taxon>Actinomycetes</taxon>
        <taxon>Kitasatosporales</taxon>
        <taxon>Streptomycetaceae</taxon>
        <taxon>Streptacidiphilus</taxon>
    </lineage>
</organism>
<sequence length="65" mass="7019">MTGATWTPPPDFDYALRQADPQPVAGCDDCERLAQRRSAARSAGDGSAATDANVLLRQHLQQDHP</sequence>